<name>A0ABQ9F001_TEGGR</name>
<evidence type="ECO:0000256" key="1">
    <source>
        <dbReference type="ARBA" id="ARBA00004370"/>
    </source>
</evidence>
<accession>A0ABQ9F001</accession>
<keyword evidence="5" id="KW-0472">Membrane</keyword>
<dbReference type="Proteomes" id="UP001217089">
    <property type="component" value="Unassembled WGS sequence"/>
</dbReference>
<evidence type="ECO:0000313" key="7">
    <source>
        <dbReference type="EMBL" id="KAJ8310718.1"/>
    </source>
</evidence>
<dbReference type="PROSITE" id="PS50104">
    <property type="entry name" value="TIR"/>
    <property type="match status" value="1"/>
</dbReference>
<feature type="domain" description="TIR" evidence="6">
    <location>
        <begin position="12"/>
        <end position="145"/>
    </location>
</feature>
<comment type="subcellular location">
    <subcellularLocation>
        <location evidence="1">Membrane</location>
    </subcellularLocation>
</comment>
<keyword evidence="8" id="KW-1185">Reference proteome</keyword>
<protein>
    <recommendedName>
        <fullName evidence="6">TIR domain-containing protein</fullName>
    </recommendedName>
</protein>
<evidence type="ECO:0000259" key="6">
    <source>
        <dbReference type="PROSITE" id="PS50104"/>
    </source>
</evidence>
<proteinExistence type="predicted"/>
<keyword evidence="4" id="KW-1133">Transmembrane helix</keyword>
<sequence>MYGPFDDKDVVDDNTLFIAYSDKELDYTLKHLKPTLENLGHNLYLPDRDFIPGASKEENILKAVDNCTHTVFMISGENLQDEWSLFTFRCAIEKSLRQKCNHLIVLVADDIRFEDLDEEVKYYMKTHVTLDIRSKWYWKRLINSLPSLAPTKDQEKELEGDIDMDIDTHILYLNKRNLEQNEIIPKTENEHINQAIHTNDCTCDKCVLENTDINHRGDIIEMKVIDDNTAG</sequence>
<evidence type="ECO:0000256" key="3">
    <source>
        <dbReference type="ARBA" id="ARBA00022729"/>
    </source>
</evidence>
<evidence type="ECO:0000256" key="2">
    <source>
        <dbReference type="ARBA" id="ARBA00022692"/>
    </source>
</evidence>
<comment type="caution">
    <text evidence="7">The sequence shown here is derived from an EMBL/GenBank/DDBJ whole genome shotgun (WGS) entry which is preliminary data.</text>
</comment>
<dbReference type="PANTHER" id="PTHR24365:SF541">
    <property type="entry name" value="PROTEIN TOLL-RELATED"/>
    <property type="match status" value="1"/>
</dbReference>
<dbReference type="SUPFAM" id="SSF52200">
    <property type="entry name" value="Toll/Interleukin receptor TIR domain"/>
    <property type="match status" value="1"/>
</dbReference>
<evidence type="ECO:0000313" key="8">
    <source>
        <dbReference type="Proteomes" id="UP001217089"/>
    </source>
</evidence>
<organism evidence="7 8">
    <name type="scientific">Tegillarca granosa</name>
    <name type="common">Malaysian cockle</name>
    <name type="synonym">Anadara granosa</name>
    <dbReference type="NCBI Taxonomy" id="220873"/>
    <lineage>
        <taxon>Eukaryota</taxon>
        <taxon>Metazoa</taxon>
        <taxon>Spiralia</taxon>
        <taxon>Lophotrochozoa</taxon>
        <taxon>Mollusca</taxon>
        <taxon>Bivalvia</taxon>
        <taxon>Autobranchia</taxon>
        <taxon>Pteriomorphia</taxon>
        <taxon>Arcoida</taxon>
        <taxon>Arcoidea</taxon>
        <taxon>Arcidae</taxon>
        <taxon>Tegillarca</taxon>
    </lineage>
</organism>
<gene>
    <name evidence="7" type="ORF">KUTeg_012583</name>
</gene>
<dbReference type="Pfam" id="PF13676">
    <property type="entry name" value="TIR_2"/>
    <property type="match status" value="1"/>
</dbReference>
<evidence type="ECO:0000256" key="4">
    <source>
        <dbReference type="ARBA" id="ARBA00022989"/>
    </source>
</evidence>
<dbReference type="InterPro" id="IPR000157">
    <property type="entry name" value="TIR_dom"/>
</dbReference>
<reference evidence="7 8" key="1">
    <citation type="submission" date="2022-12" db="EMBL/GenBank/DDBJ databases">
        <title>Chromosome-level genome of Tegillarca granosa.</title>
        <authorList>
            <person name="Kim J."/>
        </authorList>
    </citation>
    <scope>NUCLEOTIDE SEQUENCE [LARGE SCALE GENOMIC DNA]</scope>
    <source>
        <strain evidence="7">Teg-2019</strain>
        <tissue evidence="7">Adductor muscle</tissue>
    </source>
</reference>
<dbReference type="EMBL" id="JARBDR010000640">
    <property type="protein sequence ID" value="KAJ8310718.1"/>
    <property type="molecule type" value="Genomic_DNA"/>
</dbReference>
<dbReference type="SMART" id="SM00255">
    <property type="entry name" value="TIR"/>
    <property type="match status" value="1"/>
</dbReference>
<dbReference type="PANTHER" id="PTHR24365">
    <property type="entry name" value="TOLL-LIKE RECEPTOR"/>
    <property type="match status" value="1"/>
</dbReference>
<evidence type="ECO:0000256" key="5">
    <source>
        <dbReference type="ARBA" id="ARBA00023136"/>
    </source>
</evidence>
<dbReference type="InterPro" id="IPR035897">
    <property type="entry name" value="Toll_tir_struct_dom_sf"/>
</dbReference>
<keyword evidence="3" id="KW-0732">Signal</keyword>
<keyword evidence="2" id="KW-0812">Transmembrane</keyword>
<dbReference type="Gene3D" id="3.40.50.10140">
    <property type="entry name" value="Toll/interleukin-1 receptor homology (TIR) domain"/>
    <property type="match status" value="1"/>
</dbReference>